<dbReference type="PANTHER" id="PTHR43840:SF15">
    <property type="entry name" value="MITOCHONDRIAL METAL TRANSPORTER 1-RELATED"/>
    <property type="match status" value="1"/>
</dbReference>
<feature type="transmembrane region" description="Helical" evidence="6">
    <location>
        <begin position="43"/>
        <end position="62"/>
    </location>
</feature>
<feature type="transmembrane region" description="Helical" evidence="6">
    <location>
        <begin position="21"/>
        <end position="37"/>
    </location>
</feature>
<comment type="caution">
    <text evidence="8">The sequence shown here is derived from an EMBL/GenBank/DDBJ whole genome shotgun (WGS) entry which is preliminary data.</text>
</comment>
<name>A0A2S3UW22_9HYPH</name>
<dbReference type="RefSeq" id="WP_103222719.1">
    <property type="nucleotide sequence ID" value="NZ_PPCN01000004.1"/>
</dbReference>
<keyword evidence="9" id="KW-1185">Reference proteome</keyword>
<feature type="transmembrane region" description="Helical" evidence="6">
    <location>
        <begin position="164"/>
        <end position="183"/>
    </location>
</feature>
<dbReference type="PANTHER" id="PTHR43840">
    <property type="entry name" value="MITOCHONDRIAL METAL TRANSPORTER 1-RELATED"/>
    <property type="match status" value="1"/>
</dbReference>
<reference evidence="8 9" key="1">
    <citation type="submission" date="2018-01" db="EMBL/GenBank/DDBJ databases">
        <title>Genomic Encyclopedia of Archaeal and Bacterial Type Strains, Phase II (KMG-II): from individual species to whole genera.</title>
        <authorList>
            <person name="Goeker M."/>
        </authorList>
    </citation>
    <scope>NUCLEOTIDE SEQUENCE [LARGE SCALE GENOMIC DNA]</scope>
    <source>
        <strain evidence="8 9">DSM 17023</strain>
    </source>
</reference>
<proteinExistence type="predicted"/>
<evidence type="ECO:0000256" key="4">
    <source>
        <dbReference type="ARBA" id="ARBA00022989"/>
    </source>
</evidence>
<sequence length="322" mass="34510">MAGDRARYLAVERKALAWGKWANLFMAFAGIATAWASQSDAMLVDGLYSAVNFVSAIAAARIGARVGLPPTRTRPWGHDFDEVLYVTFRSLILIGVLVFAAFVAGTKIWTFFSGGSVPELVFGPIAVYAVVIVAICLGLALNYYRAYRRTGKRSSILKMETRAALIDGALSLGSGAALLSLPFLEGTVLGPYVPIGDAVIVLVLILAIIWQPLATFRTTLADLAGISAPSGTHAKAARAARDVAREKGYKFHRAAVLQAGRMHWVVVYLDPEQPVRAAEVDAFRDTLAARLEDRIGPTRLEVVVTASDGLSHSRPCPGAATR</sequence>
<accession>A0A2S3UW22</accession>
<evidence type="ECO:0000313" key="9">
    <source>
        <dbReference type="Proteomes" id="UP000236959"/>
    </source>
</evidence>
<keyword evidence="5 6" id="KW-0472">Membrane</keyword>
<evidence type="ECO:0000256" key="6">
    <source>
        <dbReference type="SAM" id="Phobius"/>
    </source>
</evidence>
<dbReference type="Proteomes" id="UP000236959">
    <property type="component" value="Unassembled WGS sequence"/>
</dbReference>
<comment type="subcellular location">
    <subcellularLocation>
        <location evidence="1">Membrane</location>
        <topology evidence="1">Multi-pass membrane protein</topology>
    </subcellularLocation>
</comment>
<dbReference type="GO" id="GO:0016020">
    <property type="term" value="C:membrane"/>
    <property type="evidence" value="ECO:0007669"/>
    <property type="project" value="UniProtKB-SubCell"/>
</dbReference>
<protein>
    <submittedName>
        <fullName evidence="8">Putative Co/Zn/Cd cation transporter (Cation efflux family)</fullName>
    </submittedName>
</protein>
<keyword evidence="3 6" id="KW-0812">Transmembrane</keyword>
<evidence type="ECO:0000259" key="7">
    <source>
        <dbReference type="Pfam" id="PF01545"/>
    </source>
</evidence>
<dbReference type="InterPro" id="IPR027469">
    <property type="entry name" value="Cation_efflux_TMD_sf"/>
</dbReference>
<evidence type="ECO:0000256" key="1">
    <source>
        <dbReference type="ARBA" id="ARBA00004141"/>
    </source>
</evidence>
<keyword evidence="2" id="KW-0813">Transport</keyword>
<dbReference type="Pfam" id="PF01545">
    <property type="entry name" value="Cation_efflux"/>
    <property type="match status" value="1"/>
</dbReference>
<dbReference type="AlphaFoldDB" id="A0A2S3UW22"/>
<feature type="domain" description="Cation efflux protein transmembrane" evidence="7">
    <location>
        <begin position="21"/>
        <end position="223"/>
    </location>
</feature>
<dbReference type="InterPro" id="IPR050291">
    <property type="entry name" value="CDF_Transporter"/>
</dbReference>
<evidence type="ECO:0000256" key="3">
    <source>
        <dbReference type="ARBA" id="ARBA00022692"/>
    </source>
</evidence>
<gene>
    <name evidence="8" type="ORF">CLV41_104323</name>
</gene>
<evidence type="ECO:0000313" key="8">
    <source>
        <dbReference type="EMBL" id="POF31753.1"/>
    </source>
</evidence>
<dbReference type="EMBL" id="PPCN01000004">
    <property type="protein sequence ID" value="POF31753.1"/>
    <property type="molecule type" value="Genomic_DNA"/>
</dbReference>
<dbReference type="Gene3D" id="1.20.1510.10">
    <property type="entry name" value="Cation efflux protein transmembrane domain"/>
    <property type="match status" value="1"/>
</dbReference>
<organism evidence="8 9">
    <name type="scientific">Roseibium marinum</name>
    <dbReference type="NCBI Taxonomy" id="281252"/>
    <lineage>
        <taxon>Bacteria</taxon>
        <taxon>Pseudomonadati</taxon>
        <taxon>Pseudomonadota</taxon>
        <taxon>Alphaproteobacteria</taxon>
        <taxon>Hyphomicrobiales</taxon>
        <taxon>Stappiaceae</taxon>
        <taxon>Roseibium</taxon>
    </lineage>
</organism>
<dbReference type="InterPro" id="IPR058533">
    <property type="entry name" value="Cation_efflux_TM"/>
</dbReference>
<keyword evidence="4 6" id="KW-1133">Transmembrane helix</keyword>
<dbReference type="OrthoDB" id="9810598at2"/>
<dbReference type="GO" id="GO:0008324">
    <property type="term" value="F:monoatomic cation transmembrane transporter activity"/>
    <property type="evidence" value="ECO:0007669"/>
    <property type="project" value="InterPro"/>
</dbReference>
<feature type="transmembrane region" description="Helical" evidence="6">
    <location>
        <begin position="125"/>
        <end position="144"/>
    </location>
</feature>
<feature type="transmembrane region" description="Helical" evidence="6">
    <location>
        <begin position="83"/>
        <end position="105"/>
    </location>
</feature>
<feature type="transmembrane region" description="Helical" evidence="6">
    <location>
        <begin position="189"/>
        <end position="210"/>
    </location>
</feature>
<evidence type="ECO:0000256" key="5">
    <source>
        <dbReference type="ARBA" id="ARBA00023136"/>
    </source>
</evidence>
<evidence type="ECO:0000256" key="2">
    <source>
        <dbReference type="ARBA" id="ARBA00022448"/>
    </source>
</evidence>
<dbReference type="SUPFAM" id="SSF161111">
    <property type="entry name" value="Cation efflux protein transmembrane domain-like"/>
    <property type="match status" value="1"/>
</dbReference>